<feature type="transmembrane region" description="Helical" evidence="2">
    <location>
        <begin position="171"/>
        <end position="192"/>
    </location>
</feature>
<dbReference type="InterPro" id="IPR035919">
    <property type="entry name" value="EAL_sf"/>
</dbReference>
<dbReference type="PROSITE" id="PS50113">
    <property type="entry name" value="PAC"/>
    <property type="match status" value="4"/>
</dbReference>
<feature type="transmembrane region" description="Helical" evidence="2">
    <location>
        <begin position="252"/>
        <end position="270"/>
    </location>
</feature>
<dbReference type="Pfam" id="PF08447">
    <property type="entry name" value="PAS_3"/>
    <property type="match status" value="2"/>
</dbReference>
<evidence type="ECO:0000259" key="6">
    <source>
        <dbReference type="PROSITE" id="PS50887"/>
    </source>
</evidence>
<evidence type="ECO:0000259" key="4">
    <source>
        <dbReference type="PROSITE" id="PS50113"/>
    </source>
</evidence>
<feature type="domain" description="PAC" evidence="4">
    <location>
        <begin position="642"/>
        <end position="694"/>
    </location>
</feature>
<dbReference type="SMART" id="SM00052">
    <property type="entry name" value="EAL"/>
    <property type="match status" value="1"/>
</dbReference>
<feature type="transmembrane region" description="Helical" evidence="2">
    <location>
        <begin position="134"/>
        <end position="159"/>
    </location>
</feature>
<dbReference type="STRING" id="1123029.SAMN02745172_02161"/>
<dbReference type="PANTHER" id="PTHR44757">
    <property type="entry name" value="DIGUANYLATE CYCLASE DGCP"/>
    <property type="match status" value="1"/>
</dbReference>
<accession>A0A1M7ZLF5</accession>
<dbReference type="SMART" id="SM00086">
    <property type="entry name" value="PAC"/>
    <property type="match status" value="4"/>
</dbReference>
<evidence type="ECO:0000313" key="7">
    <source>
        <dbReference type="EMBL" id="SHO65516.1"/>
    </source>
</evidence>
<feature type="transmembrane region" description="Helical" evidence="2">
    <location>
        <begin position="204"/>
        <end position="221"/>
    </location>
</feature>
<dbReference type="Pfam" id="PF00563">
    <property type="entry name" value="EAL"/>
    <property type="match status" value="1"/>
</dbReference>
<evidence type="ECO:0000256" key="1">
    <source>
        <dbReference type="SAM" id="MobiDB-lite"/>
    </source>
</evidence>
<dbReference type="NCBIfam" id="TIGR00229">
    <property type="entry name" value="sensory_box"/>
    <property type="match status" value="4"/>
</dbReference>
<dbReference type="Pfam" id="PF13426">
    <property type="entry name" value="PAS_9"/>
    <property type="match status" value="1"/>
</dbReference>
<dbReference type="PROSITE" id="PS50887">
    <property type="entry name" value="GGDEF"/>
    <property type="match status" value="1"/>
</dbReference>
<feature type="domain" description="PAS" evidence="3">
    <location>
        <begin position="437"/>
        <end position="509"/>
    </location>
</feature>
<feature type="domain" description="PAS" evidence="3">
    <location>
        <begin position="695"/>
        <end position="768"/>
    </location>
</feature>
<dbReference type="SMART" id="SM00267">
    <property type="entry name" value="GGDEF"/>
    <property type="match status" value="1"/>
</dbReference>
<feature type="domain" description="PAC" evidence="4">
    <location>
        <begin position="513"/>
        <end position="566"/>
    </location>
</feature>
<dbReference type="InterPro" id="IPR043128">
    <property type="entry name" value="Rev_trsase/Diguanyl_cyclase"/>
</dbReference>
<feature type="domain" description="PAS" evidence="3">
    <location>
        <begin position="309"/>
        <end position="379"/>
    </location>
</feature>
<evidence type="ECO:0000256" key="2">
    <source>
        <dbReference type="SAM" id="Phobius"/>
    </source>
</evidence>
<keyword evidence="2" id="KW-0812">Transmembrane</keyword>
<dbReference type="PROSITE" id="PS50112">
    <property type="entry name" value="PAS"/>
    <property type="match status" value="3"/>
</dbReference>
<dbReference type="InterPro" id="IPR029787">
    <property type="entry name" value="Nucleotide_cyclase"/>
</dbReference>
<keyword evidence="2" id="KW-1133">Transmembrane helix</keyword>
<gene>
    <name evidence="7" type="ORF">SAMN02745172_02161</name>
</gene>
<dbReference type="InterPro" id="IPR000160">
    <property type="entry name" value="GGDEF_dom"/>
</dbReference>
<dbReference type="InterPro" id="IPR035965">
    <property type="entry name" value="PAS-like_dom_sf"/>
</dbReference>
<feature type="domain" description="PAC" evidence="4">
    <location>
        <begin position="772"/>
        <end position="825"/>
    </location>
</feature>
<dbReference type="CDD" id="cd01949">
    <property type="entry name" value="GGDEF"/>
    <property type="match status" value="1"/>
</dbReference>
<name>A0A1M7ZLF5_9HYPH</name>
<dbReference type="CDD" id="cd01948">
    <property type="entry name" value="EAL"/>
    <property type="match status" value="1"/>
</dbReference>
<dbReference type="PANTHER" id="PTHR44757:SF4">
    <property type="entry name" value="DIGUANYLATE CYCLASE DGCE-RELATED"/>
    <property type="match status" value="1"/>
</dbReference>
<dbReference type="FunFam" id="3.30.70.270:FF:000001">
    <property type="entry name" value="Diguanylate cyclase domain protein"/>
    <property type="match status" value="1"/>
</dbReference>
<dbReference type="InterPro" id="IPR052155">
    <property type="entry name" value="Biofilm_reg_signaling"/>
</dbReference>
<dbReference type="AlphaFoldDB" id="A0A1M7ZLF5"/>
<dbReference type="InterPro" id="IPR001610">
    <property type="entry name" value="PAC"/>
</dbReference>
<keyword evidence="2" id="KW-0472">Membrane</keyword>
<dbReference type="Gene3D" id="3.30.450.20">
    <property type="entry name" value="PAS domain"/>
    <property type="match status" value="4"/>
</dbReference>
<dbReference type="InterPro" id="IPR001633">
    <property type="entry name" value="EAL_dom"/>
</dbReference>
<dbReference type="InterPro" id="IPR000700">
    <property type="entry name" value="PAS-assoc_C"/>
</dbReference>
<feature type="transmembrane region" description="Helical" evidence="2">
    <location>
        <begin position="276"/>
        <end position="294"/>
    </location>
</feature>
<feature type="transmembrane region" description="Helical" evidence="2">
    <location>
        <begin position="102"/>
        <end position="122"/>
    </location>
</feature>
<dbReference type="InterPro" id="IPR013767">
    <property type="entry name" value="PAS_fold"/>
</dbReference>
<dbReference type="Proteomes" id="UP000186406">
    <property type="component" value="Unassembled WGS sequence"/>
</dbReference>
<evidence type="ECO:0000259" key="3">
    <source>
        <dbReference type="PROSITE" id="PS50112"/>
    </source>
</evidence>
<evidence type="ECO:0000313" key="8">
    <source>
        <dbReference type="Proteomes" id="UP000186406"/>
    </source>
</evidence>
<dbReference type="GO" id="GO:0003824">
    <property type="term" value="F:catalytic activity"/>
    <property type="evidence" value="ECO:0007669"/>
    <property type="project" value="UniProtKB-ARBA"/>
</dbReference>
<feature type="region of interest" description="Disordered" evidence="1">
    <location>
        <begin position="1"/>
        <end position="21"/>
    </location>
</feature>
<dbReference type="SMART" id="SM00091">
    <property type="entry name" value="PAS"/>
    <property type="match status" value="4"/>
</dbReference>
<dbReference type="Pfam" id="PF00989">
    <property type="entry name" value="PAS"/>
    <property type="match status" value="1"/>
</dbReference>
<feature type="transmembrane region" description="Helical" evidence="2">
    <location>
        <begin position="78"/>
        <end position="96"/>
    </location>
</feature>
<dbReference type="PROSITE" id="PS50883">
    <property type="entry name" value="EAL"/>
    <property type="match status" value="1"/>
</dbReference>
<dbReference type="Gene3D" id="2.10.70.100">
    <property type="match status" value="1"/>
</dbReference>
<dbReference type="InterPro" id="IPR013655">
    <property type="entry name" value="PAS_fold_3"/>
</dbReference>
<sequence length="1263" mass="138990">MAGVNVTQDADGGISDGGRTRDETGGRPVLVGLLVALVYFLLGALSVYLARHYRMSLSIWLPSAVAVAILIRLRPPAIWPSLAGVLAAALAIQVLLQREPLFASLISVGGVINVGVAAMVILRTTRPNATPTLLSSLWVLFAAGFIGPVVASCLSVPALAVFTGRPWQEAWILYLATTAWAVGLVIPVALTVDRKALRRLVKGRSALVFLVALVTGLVVTALTASSIHYPFAVLAVPILLAALWFDAFRTAIFGTTMVAVVVVLQAINLTAAPDAVVRYISAAMMSVLPFLIALQRDTVRESEQAVRRSEARFRHAMMDSAIGMAIVGLDGRLQQWNAALSGMLGYPDAELRGLSFRQLTYPADLARDLEIFHKMVAGERATYRVEKRYVRRDGRVIWALLTASMVRDDVTGEPQYFLSQIEDIDERKRAVELLSASESRWQFALEGAGQGVWDREETTGRTYYSRIWKNMLGYEDAELEDGSFDWEGLVHPDDIEHVRAVREPVLTRGPDRFELEFRMRHKSGNWVWILDRGRVLERDGTGRAKRTIGTHTDITQRHRTEESVRNLSERIQLAASAAELGIFEVDLTTRRIVWDERMCELYGTTADRFTGGVEDWERRVLPEDLDRAKLEIRSLFEGAHRITSEYRIVRDDGVVRHVRTMARIVPGRAGQPAKVVGAQWDTTDQHALTDALHEEKERLRITLMSIGDAVICTDADARVTFMNPVAEQLTGWSQADAVGRPSTDIFSIVNEMTDEPASDPVMASLQHKMPASAPEGSLLVSRNGERFSVHDSSAPVCTANGEIIGAVLIFQDVTVARTLQRELTHAAAHDALTGLPNRAAFETVLHEASASAAAGGRCHAVGYIDLDRFKIVNDTAGHAAGDMLLREVGRLLREALRPDDVVARFGGDEFAVLLHDCTLVEAEAVCQRAIDAIRVVRFPWEGKVYDIGASIGLTEIGPTSAPPDELMKQVDVACYAAKAGGRNRVAAYSAEAGDARRYYQEIQIAAGIRAAIDEGRFKLFAQEIRAIDPDRGHDRHYEILLRMVDESGALIPPGSFIPAAERYDLMGIIDRWVISTLLRAHRDDMRLNRGLSFSVNLSANSLNDPHLWAFVQNEMLISGIRPGRLQFEITETALINNFSTAKEFVSAARATGAKVGLDDFGAGLSSFSYLKQFQVDCIKIDGAFIRHVDDNLVDRRIVESINDIGHALGMVTVAEFVETEAILNTVREIGIDMAQGYFLGKPMPLTEVFDRHLLAQARDAASG</sequence>
<protein>
    <submittedName>
        <fullName evidence="7">PAS domain S-box-containing protein/diguanylate cyclase (GGDEF) domain-containing protein</fullName>
    </submittedName>
</protein>
<dbReference type="SUPFAM" id="SSF55073">
    <property type="entry name" value="Nucleotide cyclase"/>
    <property type="match status" value="1"/>
</dbReference>
<dbReference type="GO" id="GO:0006355">
    <property type="term" value="P:regulation of DNA-templated transcription"/>
    <property type="evidence" value="ECO:0007669"/>
    <property type="project" value="InterPro"/>
</dbReference>
<dbReference type="EMBL" id="FRXO01000004">
    <property type="protein sequence ID" value="SHO65516.1"/>
    <property type="molecule type" value="Genomic_DNA"/>
</dbReference>
<feature type="domain" description="PAC" evidence="4">
    <location>
        <begin position="383"/>
        <end position="436"/>
    </location>
</feature>
<evidence type="ECO:0000259" key="5">
    <source>
        <dbReference type="PROSITE" id="PS50883"/>
    </source>
</evidence>
<proteinExistence type="predicted"/>
<dbReference type="CDD" id="cd00130">
    <property type="entry name" value="PAS"/>
    <property type="match status" value="4"/>
</dbReference>
<reference evidence="7 8" key="1">
    <citation type="submission" date="2016-12" db="EMBL/GenBank/DDBJ databases">
        <authorList>
            <person name="Song W.-J."/>
            <person name="Kurnit D.M."/>
        </authorList>
    </citation>
    <scope>NUCLEOTIDE SEQUENCE [LARGE SCALE GENOMIC DNA]</scope>
    <source>
        <strain evidence="7 8">DSM 19599</strain>
    </source>
</reference>
<feature type="domain" description="EAL" evidence="5">
    <location>
        <begin position="1001"/>
        <end position="1256"/>
    </location>
</feature>
<dbReference type="Gene3D" id="3.30.70.270">
    <property type="match status" value="1"/>
</dbReference>
<keyword evidence="8" id="KW-1185">Reference proteome</keyword>
<dbReference type="NCBIfam" id="TIGR00254">
    <property type="entry name" value="GGDEF"/>
    <property type="match status" value="1"/>
</dbReference>
<feature type="transmembrane region" description="Helical" evidence="2">
    <location>
        <begin position="29"/>
        <end position="49"/>
    </location>
</feature>
<feature type="domain" description="GGDEF" evidence="6">
    <location>
        <begin position="857"/>
        <end position="990"/>
    </location>
</feature>
<dbReference type="InterPro" id="IPR000014">
    <property type="entry name" value="PAS"/>
</dbReference>
<dbReference type="Gene3D" id="3.20.20.450">
    <property type="entry name" value="EAL domain"/>
    <property type="match status" value="1"/>
</dbReference>
<dbReference type="SUPFAM" id="SSF55785">
    <property type="entry name" value="PYP-like sensor domain (PAS domain)"/>
    <property type="match status" value="4"/>
</dbReference>
<organism evidence="7 8">
    <name type="scientific">Pseudoxanthobacter soli DSM 19599</name>
    <dbReference type="NCBI Taxonomy" id="1123029"/>
    <lineage>
        <taxon>Bacteria</taxon>
        <taxon>Pseudomonadati</taxon>
        <taxon>Pseudomonadota</taxon>
        <taxon>Alphaproteobacteria</taxon>
        <taxon>Hyphomicrobiales</taxon>
        <taxon>Segnochrobactraceae</taxon>
        <taxon>Pseudoxanthobacter</taxon>
    </lineage>
</organism>
<dbReference type="SUPFAM" id="SSF141868">
    <property type="entry name" value="EAL domain-like"/>
    <property type="match status" value="1"/>
</dbReference>
<dbReference type="Pfam" id="PF00990">
    <property type="entry name" value="GGDEF"/>
    <property type="match status" value="1"/>
</dbReference>